<proteinExistence type="predicted"/>
<organism evidence="2 3">
    <name type="scientific">Glomus cerebriforme</name>
    <dbReference type="NCBI Taxonomy" id="658196"/>
    <lineage>
        <taxon>Eukaryota</taxon>
        <taxon>Fungi</taxon>
        <taxon>Fungi incertae sedis</taxon>
        <taxon>Mucoromycota</taxon>
        <taxon>Glomeromycotina</taxon>
        <taxon>Glomeromycetes</taxon>
        <taxon>Glomerales</taxon>
        <taxon>Glomeraceae</taxon>
        <taxon>Glomus</taxon>
    </lineage>
</organism>
<protein>
    <submittedName>
        <fullName evidence="2">Uncharacterized protein</fullName>
    </submittedName>
</protein>
<evidence type="ECO:0000313" key="3">
    <source>
        <dbReference type="Proteomes" id="UP000265703"/>
    </source>
</evidence>
<dbReference type="STRING" id="658196.A0A397TL16"/>
<dbReference type="AlphaFoldDB" id="A0A397TL16"/>
<dbReference type="OrthoDB" id="10640974at2759"/>
<name>A0A397TL16_9GLOM</name>
<evidence type="ECO:0000256" key="1">
    <source>
        <dbReference type="SAM" id="MobiDB-lite"/>
    </source>
</evidence>
<comment type="caution">
    <text evidence="2">The sequence shown here is derived from an EMBL/GenBank/DDBJ whole genome shotgun (WGS) entry which is preliminary data.</text>
</comment>
<gene>
    <name evidence="2" type="ORF">C1645_306849</name>
</gene>
<keyword evidence="3" id="KW-1185">Reference proteome</keyword>
<sequence length="189" mass="21370">MFFFRINTLNTRSLTGGTLSNQVSRLPVIGFGTDLIFRPKTENVNATPPDEEIVSSTTVTIESEPEVQVGESKSTTTSPLEHMENDNEKREQQQEEEEERERSRLEIDIPQNLMDKVTKRPNIDPNDRSGSLSSKYTIWDEGDSYIIENYDGEDIHVIPSSHNSLNSSNSSHNSSPNALSQEQNRSQQK</sequence>
<feature type="compositionally biased region" description="Basic and acidic residues" evidence="1">
    <location>
        <begin position="116"/>
        <end position="127"/>
    </location>
</feature>
<feature type="region of interest" description="Disordered" evidence="1">
    <location>
        <begin position="41"/>
        <end position="138"/>
    </location>
</feature>
<accession>A0A397TL16</accession>
<feature type="compositionally biased region" description="Basic and acidic residues" evidence="1">
    <location>
        <begin position="81"/>
        <end position="93"/>
    </location>
</feature>
<dbReference type="EMBL" id="QKYT01000033">
    <property type="protein sequence ID" value="RIA97167.1"/>
    <property type="molecule type" value="Genomic_DNA"/>
</dbReference>
<dbReference type="Proteomes" id="UP000265703">
    <property type="component" value="Unassembled WGS sequence"/>
</dbReference>
<feature type="region of interest" description="Disordered" evidence="1">
    <location>
        <begin position="156"/>
        <end position="189"/>
    </location>
</feature>
<reference evidence="2 3" key="1">
    <citation type="submission" date="2018-06" db="EMBL/GenBank/DDBJ databases">
        <title>Comparative genomics reveals the genomic features of Rhizophagus irregularis, R. cerebriforme, R. diaphanum and Gigaspora rosea, and their symbiotic lifestyle signature.</title>
        <authorList>
            <person name="Morin E."/>
            <person name="San Clemente H."/>
            <person name="Chen E.C.H."/>
            <person name="De La Providencia I."/>
            <person name="Hainaut M."/>
            <person name="Kuo A."/>
            <person name="Kohler A."/>
            <person name="Murat C."/>
            <person name="Tang N."/>
            <person name="Roy S."/>
            <person name="Loubradou J."/>
            <person name="Henrissat B."/>
            <person name="Grigoriev I.V."/>
            <person name="Corradi N."/>
            <person name="Roux C."/>
            <person name="Martin F.M."/>
        </authorList>
    </citation>
    <scope>NUCLEOTIDE SEQUENCE [LARGE SCALE GENOMIC DNA]</scope>
    <source>
        <strain evidence="2 3">DAOM 227022</strain>
    </source>
</reference>
<evidence type="ECO:0000313" key="2">
    <source>
        <dbReference type="EMBL" id="RIA97167.1"/>
    </source>
</evidence>
<feature type="compositionally biased region" description="Low complexity" evidence="1">
    <location>
        <begin position="159"/>
        <end position="180"/>
    </location>
</feature>